<dbReference type="OrthoDB" id="9781069at2"/>
<evidence type="ECO:0000256" key="1">
    <source>
        <dbReference type="SAM" id="Phobius"/>
    </source>
</evidence>
<dbReference type="PROSITE" id="PS50887">
    <property type="entry name" value="GGDEF"/>
    <property type="match status" value="1"/>
</dbReference>
<dbReference type="Gene3D" id="3.30.450.20">
    <property type="entry name" value="PAS domain"/>
    <property type="match status" value="1"/>
</dbReference>
<dbReference type="InterPro" id="IPR000160">
    <property type="entry name" value="GGDEF_dom"/>
</dbReference>
<keyword evidence="1" id="KW-0812">Transmembrane</keyword>
<dbReference type="EMBL" id="CP025746">
    <property type="protein sequence ID" value="QAA32933.1"/>
    <property type="molecule type" value="Genomic_DNA"/>
</dbReference>
<dbReference type="AlphaFoldDB" id="A0A3R5TGI3"/>
<dbReference type="RefSeq" id="WP_128213666.1">
    <property type="nucleotide sequence ID" value="NZ_CP025746.1"/>
</dbReference>
<feature type="transmembrane region" description="Helical" evidence="1">
    <location>
        <begin position="142"/>
        <end position="164"/>
    </location>
</feature>
<proteinExistence type="predicted"/>
<evidence type="ECO:0000313" key="4">
    <source>
        <dbReference type="Proteomes" id="UP000286268"/>
    </source>
</evidence>
<dbReference type="InterPro" id="IPR052163">
    <property type="entry name" value="DGC-Regulatory_Protein"/>
</dbReference>
<feature type="transmembrane region" description="Helical" evidence="1">
    <location>
        <begin position="176"/>
        <end position="196"/>
    </location>
</feature>
<keyword evidence="1" id="KW-1133">Transmembrane helix</keyword>
<organism evidence="3 4">
    <name type="scientific">Clostridium manihotivorum</name>
    <dbReference type="NCBI Taxonomy" id="2320868"/>
    <lineage>
        <taxon>Bacteria</taxon>
        <taxon>Bacillati</taxon>
        <taxon>Bacillota</taxon>
        <taxon>Clostridia</taxon>
        <taxon>Eubacteriales</taxon>
        <taxon>Clostridiaceae</taxon>
        <taxon>Clostridium</taxon>
    </lineage>
</organism>
<keyword evidence="4" id="KW-1185">Reference proteome</keyword>
<evidence type="ECO:0000313" key="3">
    <source>
        <dbReference type="EMBL" id="QAA32933.1"/>
    </source>
</evidence>
<protein>
    <recommendedName>
        <fullName evidence="2">GGDEF domain-containing protein</fullName>
    </recommendedName>
</protein>
<reference evidence="3 4" key="1">
    <citation type="submission" date="2018-01" db="EMBL/GenBank/DDBJ databases">
        <title>Genome Sequencing and Assembly of Anaerobacter polyendosporus strain CT4.</title>
        <authorList>
            <person name="Tachaapaikoon C."/>
            <person name="Sutheeworapong S."/>
            <person name="Jenjaroenpun P."/>
            <person name="Wongsurawat T."/>
            <person name="Nookeaw I."/>
            <person name="Cheawchanlertfa P."/>
            <person name="Kosugi A."/>
            <person name="Cheevadhanarak S."/>
            <person name="Ratanakhanokchai K."/>
        </authorList>
    </citation>
    <scope>NUCLEOTIDE SEQUENCE [LARGE SCALE GENOMIC DNA]</scope>
    <source>
        <strain evidence="3 4">CT4</strain>
    </source>
</reference>
<dbReference type="Proteomes" id="UP000286268">
    <property type="component" value="Chromosome"/>
</dbReference>
<dbReference type="FunFam" id="3.30.70.270:FF:000001">
    <property type="entry name" value="Diguanylate cyclase domain protein"/>
    <property type="match status" value="1"/>
</dbReference>
<sequence>MQFIQGFMLLVSLIILGYIGLYSLINRKVPGAIFLFVQMLGGIIWSLASFLEINTLGLYNKIIWRNIQQIGVFTVPIASVFFAIAYSKQYKFKKYAYALTLFPLLDIILIYTNYYHHLVRSGYVIAENALFGQNLIVKLTDLGSILVAVNFFIPLLSMAILFNYKRKVALRFKKQVSLVILSIFFMLIFSWAKTAVLEKLGVYIPIAVLYIPSTLIMFYCLFKYNLLNVSPIARDKVFDVIKEGIIVIDEASYIVDANEYAKQLISKYITEEENLIGLKVTDVLKDHPEILDLYSSKNEAYVELKYKVNDMDNYISCSVHLLYSNDAMIGAILILNDITEKKLYEISLKEKADRDSLTSLLNRRGFTDRFNYIVEDISGNMVSIVMIDIDYFKSINDTYGHMAGDKVLMHFSELLNKYLDTAYALGRIGGEEFAVLFNGIGKREVFNLLENFRKKVETSEVIIDDKVTISYTISIGITDNNTKDIDLDELIRKADIALYEAKDSSRNCTKIYEGV</sequence>
<dbReference type="Pfam" id="PF16927">
    <property type="entry name" value="HisKA_7TM"/>
    <property type="match status" value="1"/>
</dbReference>
<dbReference type="InterPro" id="IPR043128">
    <property type="entry name" value="Rev_trsase/Diguanyl_cyclase"/>
</dbReference>
<dbReference type="CDD" id="cd01949">
    <property type="entry name" value="GGDEF"/>
    <property type="match status" value="1"/>
</dbReference>
<name>A0A3R5TGI3_9CLOT</name>
<dbReference type="Gene3D" id="3.30.70.270">
    <property type="match status" value="1"/>
</dbReference>
<dbReference type="InterPro" id="IPR035965">
    <property type="entry name" value="PAS-like_dom_sf"/>
</dbReference>
<accession>A0A3R5TGI3</accession>
<dbReference type="SMART" id="SM00267">
    <property type="entry name" value="GGDEF"/>
    <property type="match status" value="1"/>
</dbReference>
<dbReference type="PANTHER" id="PTHR46663:SF4">
    <property type="entry name" value="DIGUANYLATE CYCLASE DGCT-RELATED"/>
    <property type="match status" value="1"/>
</dbReference>
<dbReference type="Pfam" id="PF00990">
    <property type="entry name" value="GGDEF"/>
    <property type="match status" value="1"/>
</dbReference>
<dbReference type="NCBIfam" id="TIGR00254">
    <property type="entry name" value="GGDEF"/>
    <property type="match status" value="1"/>
</dbReference>
<dbReference type="SUPFAM" id="SSF55785">
    <property type="entry name" value="PYP-like sensor domain (PAS domain)"/>
    <property type="match status" value="1"/>
</dbReference>
<evidence type="ECO:0000259" key="2">
    <source>
        <dbReference type="PROSITE" id="PS50887"/>
    </source>
</evidence>
<feature type="domain" description="GGDEF" evidence="2">
    <location>
        <begin position="380"/>
        <end position="514"/>
    </location>
</feature>
<dbReference type="KEGG" id="cmah:C1I91_15505"/>
<dbReference type="InterPro" id="IPR031621">
    <property type="entry name" value="HisKA_7TM"/>
</dbReference>
<dbReference type="InterPro" id="IPR029787">
    <property type="entry name" value="Nucleotide_cyclase"/>
</dbReference>
<feature type="transmembrane region" description="Helical" evidence="1">
    <location>
        <begin position="32"/>
        <end position="51"/>
    </location>
</feature>
<dbReference type="PANTHER" id="PTHR46663">
    <property type="entry name" value="DIGUANYLATE CYCLASE DGCT-RELATED"/>
    <property type="match status" value="1"/>
</dbReference>
<dbReference type="SUPFAM" id="SSF55073">
    <property type="entry name" value="Nucleotide cyclase"/>
    <property type="match status" value="1"/>
</dbReference>
<feature type="transmembrane region" description="Helical" evidence="1">
    <location>
        <begin position="96"/>
        <end position="114"/>
    </location>
</feature>
<feature type="transmembrane region" description="Helical" evidence="1">
    <location>
        <begin position="6"/>
        <end position="25"/>
    </location>
</feature>
<feature type="transmembrane region" description="Helical" evidence="1">
    <location>
        <begin position="63"/>
        <end position="84"/>
    </location>
</feature>
<gene>
    <name evidence="3" type="ORF">C1I91_15505</name>
</gene>
<keyword evidence="1" id="KW-0472">Membrane</keyword>
<feature type="transmembrane region" description="Helical" evidence="1">
    <location>
        <begin position="202"/>
        <end position="222"/>
    </location>
</feature>